<keyword evidence="2" id="KW-0732">Signal</keyword>
<feature type="compositionally biased region" description="Low complexity" evidence="1">
    <location>
        <begin position="40"/>
        <end position="55"/>
    </location>
</feature>
<feature type="chain" id="PRO_5045221662" evidence="2">
    <location>
        <begin position="19"/>
        <end position="81"/>
    </location>
</feature>
<evidence type="ECO:0000256" key="1">
    <source>
        <dbReference type="SAM" id="MobiDB-lite"/>
    </source>
</evidence>
<dbReference type="EMBL" id="JBHTJW010000003">
    <property type="protein sequence ID" value="MFD0930635.1"/>
    <property type="molecule type" value="Genomic_DNA"/>
</dbReference>
<organism evidence="3 4">
    <name type="scientific">Methylophilus glucosoxydans</name>
    <dbReference type="NCBI Taxonomy" id="752553"/>
    <lineage>
        <taxon>Bacteria</taxon>
        <taxon>Pseudomonadati</taxon>
        <taxon>Pseudomonadota</taxon>
        <taxon>Betaproteobacteria</taxon>
        <taxon>Nitrosomonadales</taxon>
        <taxon>Methylophilaceae</taxon>
        <taxon>Methylophilus</taxon>
    </lineage>
</organism>
<evidence type="ECO:0000313" key="3">
    <source>
        <dbReference type="EMBL" id="MFD0930635.1"/>
    </source>
</evidence>
<comment type="caution">
    <text evidence="3">The sequence shown here is derived from an EMBL/GenBank/DDBJ whole genome shotgun (WGS) entry which is preliminary data.</text>
</comment>
<feature type="region of interest" description="Disordered" evidence="1">
    <location>
        <begin position="40"/>
        <end position="81"/>
    </location>
</feature>
<protein>
    <submittedName>
        <fullName evidence="3">Uncharacterized protein</fullName>
    </submittedName>
</protein>
<evidence type="ECO:0000313" key="4">
    <source>
        <dbReference type="Proteomes" id="UP001597106"/>
    </source>
</evidence>
<keyword evidence="4" id="KW-1185">Reference proteome</keyword>
<feature type="compositionally biased region" description="Polar residues" evidence="1">
    <location>
        <begin position="63"/>
        <end position="72"/>
    </location>
</feature>
<dbReference type="Proteomes" id="UP001597106">
    <property type="component" value="Unassembled WGS sequence"/>
</dbReference>
<name>A0ABW3GNE0_9PROT</name>
<proteinExistence type="predicted"/>
<reference evidence="4" key="1">
    <citation type="journal article" date="2019" name="Int. J. Syst. Evol. Microbiol.">
        <title>The Global Catalogue of Microorganisms (GCM) 10K type strain sequencing project: providing services to taxonomists for standard genome sequencing and annotation.</title>
        <authorList>
            <consortium name="The Broad Institute Genomics Platform"/>
            <consortium name="The Broad Institute Genome Sequencing Center for Infectious Disease"/>
            <person name="Wu L."/>
            <person name="Ma J."/>
        </authorList>
    </citation>
    <scope>NUCLEOTIDE SEQUENCE [LARGE SCALE GENOMIC DNA]</scope>
    <source>
        <strain evidence="4">CCUG 59685</strain>
    </source>
</reference>
<evidence type="ECO:0000256" key="2">
    <source>
        <dbReference type="SAM" id="SignalP"/>
    </source>
</evidence>
<accession>A0ABW3GNE0</accession>
<gene>
    <name evidence="3" type="ORF">ACFQ1T_12685</name>
</gene>
<sequence>MKLLSTLVLLSFSVAGFAADNSNATDLNAVETMLHTKFESSQASAQSASDDSLSQNPFIEQVMENNVQSQHQVAAAHEHHG</sequence>
<feature type="signal peptide" evidence="2">
    <location>
        <begin position="1"/>
        <end position="18"/>
    </location>
</feature>
<dbReference type="RefSeq" id="WP_194747237.1">
    <property type="nucleotide sequence ID" value="NZ_JBHTJW010000003.1"/>
</dbReference>